<dbReference type="InterPro" id="IPR017896">
    <property type="entry name" value="4Fe4S_Fe-S-bd"/>
</dbReference>
<dbReference type="SUPFAM" id="SSF54862">
    <property type="entry name" value="4Fe-4S ferredoxins"/>
    <property type="match status" value="1"/>
</dbReference>
<sequence length="116" mass="13175">MNGILINYEYCTGCHSCEVACKKRLGLPEGEFGIRLTETGPWEYAGKSGEDRWEWSWVPVLTKACDLCADRTDAGKMPMCVQHCQAWCMYHGEVGELARKMDGETRWALLTPRLAR</sequence>
<evidence type="ECO:0000313" key="3">
    <source>
        <dbReference type="Proteomes" id="UP001320544"/>
    </source>
</evidence>
<gene>
    <name evidence="2" type="ORF">CE91St30_03760</name>
</gene>
<dbReference type="PROSITE" id="PS51379">
    <property type="entry name" value="4FE4S_FER_2"/>
    <property type="match status" value="1"/>
</dbReference>
<protein>
    <submittedName>
        <fullName evidence="2">Oxidoreductase</fullName>
    </submittedName>
</protein>
<proteinExistence type="predicted"/>
<dbReference type="EMBL" id="AP025564">
    <property type="protein sequence ID" value="BDE95043.1"/>
    <property type="molecule type" value="Genomic_DNA"/>
</dbReference>
<dbReference type="Pfam" id="PF13247">
    <property type="entry name" value="Fer4_11"/>
    <property type="match status" value="1"/>
</dbReference>
<feature type="domain" description="4Fe-4S ferredoxin-type" evidence="1">
    <location>
        <begin position="2"/>
        <end position="31"/>
    </location>
</feature>
<name>A0ABM7WFQ9_9ACTN</name>
<dbReference type="RefSeq" id="WP_102379294.1">
    <property type="nucleotide sequence ID" value="NZ_AP025564.1"/>
</dbReference>
<organism evidence="2 3">
    <name type="scientific">Raoultibacter timonensis</name>
    <dbReference type="NCBI Taxonomy" id="1907662"/>
    <lineage>
        <taxon>Bacteria</taxon>
        <taxon>Bacillati</taxon>
        <taxon>Actinomycetota</taxon>
        <taxon>Coriobacteriia</taxon>
        <taxon>Eggerthellales</taxon>
        <taxon>Eggerthellaceae</taxon>
        <taxon>Raoultibacter</taxon>
    </lineage>
</organism>
<dbReference type="Proteomes" id="UP001320544">
    <property type="component" value="Chromosome"/>
</dbReference>
<dbReference type="Gene3D" id="3.30.70.20">
    <property type="match status" value="1"/>
</dbReference>
<accession>A0ABM7WFQ9</accession>
<keyword evidence="3" id="KW-1185">Reference proteome</keyword>
<evidence type="ECO:0000313" key="2">
    <source>
        <dbReference type="EMBL" id="BDE95043.1"/>
    </source>
</evidence>
<evidence type="ECO:0000259" key="1">
    <source>
        <dbReference type="PROSITE" id="PS51379"/>
    </source>
</evidence>
<reference evidence="2 3" key="1">
    <citation type="submission" date="2022-01" db="EMBL/GenBank/DDBJ databases">
        <title>Novel bile acid biosynthetic pathways are enriched in the microbiome of centenarians.</title>
        <authorList>
            <person name="Sato Y."/>
            <person name="Atarashi K."/>
            <person name="Plichta R.D."/>
            <person name="Arai Y."/>
            <person name="Sasajima S."/>
            <person name="Kearney M.S."/>
            <person name="Suda W."/>
            <person name="Takeshita K."/>
            <person name="Sasaki T."/>
            <person name="Okamoto S."/>
            <person name="Skelly N.A."/>
            <person name="Okamura Y."/>
            <person name="Vlamakis H."/>
            <person name="Li Y."/>
            <person name="Tanoue T."/>
            <person name="Takei H."/>
            <person name="Nittono H."/>
            <person name="Narushima S."/>
            <person name="Irie J."/>
            <person name="Itoh H."/>
            <person name="Moriya K."/>
            <person name="Sugiura Y."/>
            <person name="Suematsu M."/>
            <person name="Moritoki N."/>
            <person name="Shibata S."/>
            <person name="Littman R.D."/>
            <person name="Fischbach A.M."/>
            <person name="Uwamino Y."/>
            <person name="Inoue T."/>
            <person name="Honda A."/>
            <person name="Hattori M."/>
            <person name="Murai T."/>
            <person name="Xavier J.R."/>
            <person name="Hirose N."/>
            <person name="Honda K."/>
        </authorList>
    </citation>
    <scope>NUCLEOTIDE SEQUENCE [LARGE SCALE GENOMIC DNA]</scope>
    <source>
        <strain evidence="2 3">CE91-St30</strain>
    </source>
</reference>